<keyword evidence="1" id="KW-1133">Transmembrane helix</keyword>
<evidence type="ECO:0000259" key="2">
    <source>
        <dbReference type="Pfam" id="PF03931"/>
    </source>
</evidence>
<proteinExistence type="predicted"/>
<sequence length="155" mass="17386">MKSNVLKGPLSETEKVGERTFKQEKVERLMISKRTFPRFSNIAKCSGTIKTILKGRDMEDCDNVTVPLQDVNLATLRKLIEWANYHKDGLQPADNTVTIIIASMIIDRSCGCAGGTVCHMMLCIMSNLLLLLLLLLLTLSTLASFHINIFRFIKV</sequence>
<dbReference type="InterPro" id="IPR016073">
    <property type="entry name" value="Skp1_comp_POZ"/>
</dbReference>
<evidence type="ECO:0000313" key="3">
    <source>
        <dbReference type="EnsemblMetazoa" id="GBRI019686-PA"/>
    </source>
</evidence>
<dbReference type="Proteomes" id="UP000091820">
    <property type="component" value="Unassembled WGS sequence"/>
</dbReference>
<name>A0A1A9WHB2_9MUSC</name>
<accession>A0A1A9WHB2</accession>
<dbReference type="EnsemblMetazoa" id="GBRI019686-RA">
    <property type="protein sequence ID" value="GBRI019686-PA"/>
    <property type="gene ID" value="GBRI019686"/>
</dbReference>
<dbReference type="VEuPathDB" id="VectorBase:GBRI019686"/>
<protein>
    <recommendedName>
        <fullName evidence="2">SKP1 component POZ domain-containing protein</fullName>
    </recommendedName>
</protein>
<evidence type="ECO:0000256" key="1">
    <source>
        <dbReference type="SAM" id="Phobius"/>
    </source>
</evidence>
<feature type="domain" description="SKP1 component POZ" evidence="2">
    <location>
        <begin position="41"/>
        <end position="88"/>
    </location>
</feature>
<dbReference type="InterPro" id="IPR011333">
    <property type="entry name" value="SKP1/BTB/POZ_sf"/>
</dbReference>
<organism evidence="3 4">
    <name type="scientific">Glossina brevipalpis</name>
    <dbReference type="NCBI Taxonomy" id="37001"/>
    <lineage>
        <taxon>Eukaryota</taxon>
        <taxon>Metazoa</taxon>
        <taxon>Ecdysozoa</taxon>
        <taxon>Arthropoda</taxon>
        <taxon>Hexapoda</taxon>
        <taxon>Insecta</taxon>
        <taxon>Pterygota</taxon>
        <taxon>Neoptera</taxon>
        <taxon>Endopterygota</taxon>
        <taxon>Diptera</taxon>
        <taxon>Brachycera</taxon>
        <taxon>Muscomorpha</taxon>
        <taxon>Hippoboscoidea</taxon>
        <taxon>Glossinidae</taxon>
        <taxon>Glossina</taxon>
    </lineage>
</organism>
<evidence type="ECO:0000313" key="4">
    <source>
        <dbReference type="Proteomes" id="UP000091820"/>
    </source>
</evidence>
<dbReference type="Gene3D" id="3.30.710.10">
    <property type="entry name" value="Potassium Channel Kv1.1, Chain A"/>
    <property type="match status" value="1"/>
</dbReference>
<keyword evidence="4" id="KW-1185">Reference proteome</keyword>
<reference evidence="3" key="2">
    <citation type="submission" date="2020-05" db="UniProtKB">
        <authorList>
            <consortium name="EnsemblMetazoa"/>
        </authorList>
    </citation>
    <scope>IDENTIFICATION</scope>
    <source>
        <strain evidence="3">IAEA</strain>
    </source>
</reference>
<reference evidence="4" key="1">
    <citation type="submission" date="2014-03" db="EMBL/GenBank/DDBJ databases">
        <authorList>
            <person name="Aksoy S."/>
            <person name="Warren W."/>
            <person name="Wilson R.K."/>
        </authorList>
    </citation>
    <scope>NUCLEOTIDE SEQUENCE [LARGE SCALE GENOMIC DNA]</scope>
    <source>
        <strain evidence="4">IAEA</strain>
    </source>
</reference>
<keyword evidence="1" id="KW-0472">Membrane</keyword>
<dbReference type="AlphaFoldDB" id="A0A1A9WHB2"/>
<feature type="transmembrane region" description="Helical" evidence="1">
    <location>
        <begin position="128"/>
        <end position="153"/>
    </location>
</feature>
<keyword evidence="1" id="KW-0812">Transmembrane</keyword>
<dbReference type="GO" id="GO:0006511">
    <property type="term" value="P:ubiquitin-dependent protein catabolic process"/>
    <property type="evidence" value="ECO:0007669"/>
    <property type="project" value="InterPro"/>
</dbReference>
<dbReference type="Pfam" id="PF03931">
    <property type="entry name" value="Skp1_POZ"/>
    <property type="match status" value="1"/>
</dbReference>
<dbReference type="SUPFAM" id="SSF54695">
    <property type="entry name" value="POZ domain"/>
    <property type="match status" value="1"/>
</dbReference>
<dbReference type="STRING" id="37001.A0A1A9WHB2"/>